<feature type="chain" id="PRO_5045346436" evidence="2">
    <location>
        <begin position="20"/>
        <end position="507"/>
    </location>
</feature>
<dbReference type="Pfam" id="PF03629">
    <property type="entry name" value="SASA"/>
    <property type="match status" value="1"/>
</dbReference>
<reference evidence="4" key="1">
    <citation type="journal article" date="2022" name="Toxins">
        <title>Genomic Analysis of Sphingopyxis sp. USTB-05 for Biodegrading Cyanobacterial Hepatotoxins.</title>
        <authorList>
            <person name="Liu C."/>
            <person name="Xu Q."/>
            <person name="Zhao Z."/>
            <person name="Zhang H."/>
            <person name="Liu X."/>
            <person name="Yin C."/>
            <person name="Liu Y."/>
            <person name="Yan H."/>
        </authorList>
    </citation>
    <scope>NUCLEOTIDE SEQUENCE</scope>
    <source>
        <strain evidence="4">NBD5</strain>
    </source>
</reference>
<dbReference type="Proteomes" id="UP001056937">
    <property type="component" value="Chromosome 2"/>
</dbReference>
<protein>
    <submittedName>
        <fullName evidence="4">Sialate O-acetylesterase</fullName>
    </submittedName>
</protein>
<dbReference type="Gene3D" id="3.40.50.1110">
    <property type="entry name" value="SGNH hydrolase"/>
    <property type="match status" value="1"/>
</dbReference>
<dbReference type="PANTHER" id="PTHR22901">
    <property type="entry name" value="SIALATE O-ACETYLESTERASE"/>
    <property type="match status" value="1"/>
</dbReference>
<evidence type="ECO:0000313" key="4">
    <source>
        <dbReference type="EMBL" id="USI74772.1"/>
    </source>
</evidence>
<gene>
    <name evidence="4" type="ORF">LHA26_18655</name>
</gene>
<evidence type="ECO:0000313" key="5">
    <source>
        <dbReference type="Proteomes" id="UP001056937"/>
    </source>
</evidence>
<evidence type="ECO:0000256" key="1">
    <source>
        <dbReference type="ARBA" id="ARBA00022801"/>
    </source>
</evidence>
<dbReference type="SUPFAM" id="SSF52266">
    <property type="entry name" value="SGNH hydrolase"/>
    <property type="match status" value="1"/>
</dbReference>
<dbReference type="PANTHER" id="PTHR22901:SF0">
    <property type="entry name" value="SIALATE O-ACETYLESTERASE"/>
    <property type="match status" value="1"/>
</dbReference>
<dbReference type="InterPro" id="IPR039329">
    <property type="entry name" value="SIAE"/>
</dbReference>
<keyword evidence="5" id="KW-1185">Reference proteome</keyword>
<dbReference type="EMBL" id="CP084931">
    <property type="protein sequence ID" value="USI74772.1"/>
    <property type="molecule type" value="Genomic_DNA"/>
</dbReference>
<dbReference type="RefSeq" id="WP_252168586.1">
    <property type="nucleotide sequence ID" value="NZ_CP084931.1"/>
</dbReference>
<evidence type="ECO:0000256" key="2">
    <source>
        <dbReference type="SAM" id="SignalP"/>
    </source>
</evidence>
<keyword evidence="1" id="KW-0378">Hydrolase</keyword>
<evidence type="ECO:0000259" key="3">
    <source>
        <dbReference type="Pfam" id="PF03629"/>
    </source>
</evidence>
<sequence length="507" mass="54806">MKFGLFTALAAALSAPAAAELRVPHLFSDHAVLQRDRPLHVWGWATPGAQVTVSLHTQQSRATADRLGRWDGWLMPEPAGGPYDLTITGDGAEGSRHFADIMIGDVWFASGQSNMEMPLAGFPPSAHVAHAAEEIAHAGNPRIRLLRIDHRSSPFPLDDIEAGWTPSTPDTAKSFSAIGYFFAREIAAREHVTVGVIDSAWGGTPADSWVSMEAFGADPRLLPAFAARARLAEDETRKDALLAAEAREDAAARQAGRPVPAHDWHPPQESWTPAGLYNAMVAPFTGYQIKGVLWYQGETNSKVDRAPFYADLFQGLITDWRHGFGQGDFPFLFAQISSFDSPRENWGMVRDAQRRALGLANTAMAVTTDVGDPTNVHPSDKQTVAARLARAARGLAYGEAIAYQPPLYRQLSGVPGGLRVWFDHGEGLTSRGAPVTGFEIAGADHRFVPATARIEKDSVVVTGAVPEPVYVRYNWSNVTPGALYNAAGLPASTFTSEERIAGHLAFP</sequence>
<proteinExistence type="predicted"/>
<accession>A0ABY4XCZ3</accession>
<keyword evidence="2" id="KW-0732">Signal</keyword>
<organism evidence="4 5">
    <name type="scientific">Sphingomonas morindae</name>
    <dbReference type="NCBI Taxonomy" id="1541170"/>
    <lineage>
        <taxon>Bacteria</taxon>
        <taxon>Pseudomonadati</taxon>
        <taxon>Pseudomonadota</taxon>
        <taxon>Alphaproteobacteria</taxon>
        <taxon>Sphingomonadales</taxon>
        <taxon>Sphingomonadaceae</taxon>
        <taxon>Sphingomonas</taxon>
    </lineage>
</organism>
<feature type="signal peptide" evidence="2">
    <location>
        <begin position="1"/>
        <end position="19"/>
    </location>
</feature>
<dbReference type="InterPro" id="IPR005181">
    <property type="entry name" value="SASA"/>
</dbReference>
<dbReference type="InterPro" id="IPR036514">
    <property type="entry name" value="SGNH_hydro_sf"/>
</dbReference>
<name>A0ABY4XCZ3_9SPHN</name>
<feature type="domain" description="Sialate O-acetylesterase" evidence="3">
    <location>
        <begin position="271"/>
        <end position="390"/>
    </location>
</feature>